<protein>
    <recommendedName>
        <fullName evidence="7">NHL repeat containing protein-like protein</fullName>
    </recommendedName>
</protein>
<dbReference type="InterPro" id="IPR050952">
    <property type="entry name" value="TRIM-NHL_E3_ligases"/>
</dbReference>
<dbReference type="Gene3D" id="2.120.10.30">
    <property type="entry name" value="TolB, C-terminal domain"/>
    <property type="match status" value="2"/>
</dbReference>
<keyword evidence="5" id="KW-1185">Reference proteome</keyword>
<dbReference type="InterPro" id="IPR011042">
    <property type="entry name" value="6-blade_b-propeller_TolB-like"/>
</dbReference>
<accession>A0A814Y534</accession>
<dbReference type="EMBL" id="CAJNOJ010000162">
    <property type="protein sequence ID" value="CAF1224391.1"/>
    <property type="molecule type" value="Genomic_DNA"/>
</dbReference>
<organism evidence="3 6">
    <name type="scientific">Adineta ricciae</name>
    <name type="common">Rotifer</name>
    <dbReference type="NCBI Taxonomy" id="249248"/>
    <lineage>
        <taxon>Eukaryota</taxon>
        <taxon>Metazoa</taxon>
        <taxon>Spiralia</taxon>
        <taxon>Gnathifera</taxon>
        <taxon>Rotifera</taxon>
        <taxon>Eurotatoria</taxon>
        <taxon>Bdelloidea</taxon>
        <taxon>Adinetida</taxon>
        <taxon>Adinetidae</taxon>
        <taxon>Adineta</taxon>
    </lineage>
</organism>
<sequence>MFPLSLNIPIQKLSHRIYIPLSATSRQPTVFNYSTDCNECICHGINSISTKIFAVNCMTSIRVCLIYSDSSANYSIQWNSTSDLYFFNLSTSVTTETPSFSVGWNRSGVTVAGVTGSSGLAGNLFNHPFCLALDSSNTIYVTDQPNQRVQQWVSNASTGITVAGQANGTMGSSLAYLCYPSDLVSDSDGNLYIADAGNHRVVLWLKNASTGIVVAGTGEFPYCKLIYDVFSALLGVVGSTNNQLANPFGVELDRSTNTLYVADTDNHRVMKYLSNSSSGILVAGGNGPGTGSTQLNNPRGLYFDSSTNSLFIANNYAHNIVRWVLGDSSWTLIAGSSAGVFGTTSMLLYYPTDVTFDSLGNMYVSDEGNHRVQFYLSGQSNGTTIIGTTSVSGSTPELLNTPSSLAVDNEFNVYVVDYNNYRVQEFFHY</sequence>
<evidence type="ECO:0000256" key="1">
    <source>
        <dbReference type="ARBA" id="ARBA00022737"/>
    </source>
</evidence>
<dbReference type="Proteomes" id="UP000663852">
    <property type="component" value="Unassembled WGS sequence"/>
</dbReference>
<keyword evidence="1" id="KW-0677">Repeat</keyword>
<dbReference type="OrthoDB" id="10005979at2759"/>
<proteinExistence type="predicted"/>
<gene>
    <name evidence="3" type="ORF">EDS130_LOCUS26594</name>
    <name evidence="4" type="ORF">XAT740_LOCUS26589</name>
</gene>
<evidence type="ECO:0008006" key="7">
    <source>
        <dbReference type="Google" id="ProtNLM"/>
    </source>
</evidence>
<evidence type="ECO:0000256" key="2">
    <source>
        <dbReference type="PROSITE-ProRule" id="PRU00504"/>
    </source>
</evidence>
<dbReference type="PROSITE" id="PS51125">
    <property type="entry name" value="NHL"/>
    <property type="match status" value="2"/>
</dbReference>
<comment type="caution">
    <text evidence="3">The sequence shown here is derived from an EMBL/GenBank/DDBJ whole genome shotgun (WGS) entry which is preliminary data.</text>
</comment>
<dbReference type="SUPFAM" id="SSF101898">
    <property type="entry name" value="NHL repeat"/>
    <property type="match status" value="1"/>
</dbReference>
<dbReference type="Proteomes" id="UP000663828">
    <property type="component" value="Unassembled WGS sequence"/>
</dbReference>
<dbReference type="PANTHER" id="PTHR24104">
    <property type="entry name" value="E3 UBIQUITIN-PROTEIN LIGASE NHLRC1-RELATED"/>
    <property type="match status" value="1"/>
</dbReference>
<dbReference type="InterPro" id="IPR001258">
    <property type="entry name" value="NHL_repeat"/>
</dbReference>
<evidence type="ECO:0000313" key="4">
    <source>
        <dbReference type="EMBL" id="CAF1257372.1"/>
    </source>
</evidence>
<name>A0A814Y534_ADIRI</name>
<evidence type="ECO:0000313" key="6">
    <source>
        <dbReference type="Proteomes" id="UP000663852"/>
    </source>
</evidence>
<dbReference type="Pfam" id="PF01436">
    <property type="entry name" value="NHL"/>
    <property type="match status" value="3"/>
</dbReference>
<dbReference type="GO" id="GO:0061630">
    <property type="term" value="F:ubiquitin protein ligase activity"/>
    <property type="evidence" value="ECO:0007669"/>
    <property type="project" value="TreeGrafter"/>
</dbReference>
<feature type="repeat" description="NHL" evidence="2">
    <location>
        <begin position="335"/>
        <end position="378"/>
    </location>
</feature>
<reference evidence="3" key="1">
    <citation type="submission" date="2021-02" db="EMBL/GenBank/DDBJ databases">
        <authorList>
            <person name="Nowell W R."/>
        </authorList>
    </citation>
    <scope>NUCLEOTIDE SEQUENCE</scope>
</reference>
<feature type="repeat" description="NHL" evidence="2">
    <location>
        <begin position="234"/>
        <end position="275"/>
    </location>
</feature>
<evidence type="ECO:0000313" key="3">
    <source>
        <dbReference type="EMBL" id="CAF1224391.1"/>
    </source>
</evidence>
<dbReference type="EMBL" id="CAJNOR010002169">
    <property type="protein sequence ID" value="CAF1257372.1"/>
    <property type="molecule type" value="Genomic_DNA"/>
</dbReference>
<evidence type="ECO:0000313" key="5">
    <source>
        <dbReference type="Proteomes" id="UP000663828"/>
    </source>
</evidence>
<dbReference type="GO" id="GO:0000209">
    <property type="term" value="P:protein polyubiquitination"/>
    <property type="evidence" value="ECO:0007669"/>
    <property type="project" value="TreeGrafter"/>
</dbReference>
<dbReference type="GO" id="GO:0008270">
    <property type="term" value="F:zinc ion binding"/>
    <property type="evidence" value="ECO:0007669"/>
    <property type="project" value="UniProtKB-KW"/>
</dbReference>
<dbReference type="GO" id="GO:0043161">
    <property type="term" value="P:proteasome-mediated ubiquitin-dependent protein catabolic process"/>
    <property type="evidence" value="ECO:0007669"/>
    <property type="project" value="TreeGrafter"/>
</dbReference>
<dbReference type="AlphaFoldDB" id="A0A814Y534"/>
<dbReference type="PANTHER" id="PTHR24104:SF25">
    <property type="entry name" value="PROTEIN LIN-41"/>
    <property type="match status" value="1"/>
</dbReference>